<name>A0A1F5FF16_9BACT</name>
<protein>
    <recommendedName>
        <fullName evidence="1">Glycosyltransferase 2-like domain-containing protein</fullName>
    </recommendedName>
</protein>
<reference evidence="2 3" key="1">
    <citation type="journal article" date="2016" name="Nat. Commun.">
        <title>Thousands of microbial genomes shed light on interconnected biogeochemical processes in an aquifer system.</title>
        <authorList>
            <person name="Anantharaman K."/>
            <person name="Brown C.T."/>
            <person name="Hug L.A."/>
            <person name="Sharon I."/>
            <person name="Castelle C.J."/>
            <person name="Probst A.J."/>
            <person name="Thomas B.C."/>
            <person name="Singh A."/>
            <person name="Wilkins M.J."/>
            <person name="Karaoz U."/>
            <person name="Brodie E.L."/>
            <person name="Williams K.H."/>
            <person name="Hubbard S.S."/>
            <person name="Banfield J.F."/>
        </authorList>
    </citation>
    <scope>NUCLEOTIDE SEQUENCE [LARGE SCALE GENOMIC DNA]</scope>
</reference>
<dbReference type="AlphaFoldDB" id="A0A1F5FF16"/>
<dbReference type="CDD" id="cd04179">
    <property type="entry name" value="DPM_DPG-synthase_like"/>
    <property type="match status" value="1"/>
</dbReference>
<dbReference type="InterPro" id="IPR001173">
    <property type="entry name" value="Glyco_trans_2-like"/>
</dbReference>
<dbReference type="InterPro" id="IPR050256">
    <property type="entry name" value="Glycosyltransferase_2"/>
</dbReference>
<dbReference type="InterPro" id="IPR029044">
    <property type="entry name" value="Nucleotide-diphossugar_trans"/>
</dbReference>
<feature type="domain" description="Glycosyltransferase 2-like" evidence="1">
    <location>
        <begin position="1"/>
        <end position="128"/>
    </location>
</feature>
<organism evidence="2 3">
    <name type="scientific">Candidatus Coatesbacteria bacterium RBG_13_66_14</name>
    <dbReference type="NCBI Taxonomy" id="1817816"/>
    <lineage>
        <taxon>Bacteria</taxon>
        <taxon>Candidatus Coatesiibacteriota</taxon>
    </lineage>
</organism>
<dbReference type="EMBL" id="MFAF01000046">
    <property type="protein sequence ID" value="OGD78162.1"/>
    <property type="molecule type" value="Genomic_DNA"/>
</dbReference>
<comment type="caution">
    <text evidence="2">The sequence shown here is derived from an EMBL/GenBank/DDBJ whole genome shotgun (WGS) entry which is preliminary data.</text>
</comment>
<sequence length="193" mass="20779">VLVVDDASTDDTAEEAADAGALVLNLPPPNRGKGHALRRGFEYALAEGFRAVVTLDADGQHPPGLIPQFIEKLDGADLVYGDRLGDLSGMPAARVFSNRVTTGLVRFLAGAGIRDSQCGMRAIRRWVLEAAATRADRFAAESEQLVRAARAGARLAPVAIPTVYLKNSASKMHVVLDTLRFVGVWFRLLGELW</sequence>
<gene>
    <name evidence="2" type="ORF">A2Y64_05255</name>
</gene>
<dbReference type="PANTHER" id="PTHR48090:SF7">
    <property type="entry name" value="RFBJ PROTEIN"/>
    <property type="match status" value="1"/>
</dbReference>
<dbReference type="PANTHER" id="PTHR48090">
    <property type="entry name" value="UNDECAPRENYL-PHOSPHATE 4-DEOXY-4-FORMAMIDO-L-ARABINOSE TRANSFERASE-RELATED"/>
    <property type="match status" value="1"/>
</dbReference>
<feature type="non-terminal residue" evidence="2">
    <location>
        <position position="1"/>
    </location>
</feature>
<dbReference type="Proteomes" id="UP000177187">
    <property type="component" value="Unassembled WGS sequence"/>
</dbReference>
<dbReference type="Gene3D" id="3.90.550.10">
    <property type="entry name" value="Spore Coat Polysaccharide Biosynthesis Protein SpsA, Chain A"/>
    <property type="match status" value="1"/>
</dbReference>
<proteinExistence type="predicted"/>
<evidence type="ECO:0000259" key="1">
    <source>
        <dbReference type="Pfam" id="PF00535"/>
    </source>
</evidence>
<evidence type="ECO:0000313" key="3">
    <source>
        <dbReference type="Proteomes" id="UP000177187"/>
    </source>
</evidence>
<dbReference type="SUPFAM" id="SSF53448">
    <property type="entry name" value="Nucleotide-diphospho-sugar transferases"/>
    <property type="match status" value="1"/>
</dbReference>
<accession>A0A1F5FF16</accession>
<evidence type="ECO:0000313" key="2">
    <source>
        <dbReference type="EMBL" id="OGD78162.1"/>
    </source>
</evidence>
<dbReference type="Pfam" id="PF00535">
    <property type="entry name" value="Glycos_transf_2"/>
    <property type="match status" value="1"/>
</dbReference>